<feature type="region of interest" description="Disordered" evidence="1">
    <location>
        <begin position="1"/>
        <end position="26"/>
    </location>
</feature>
<comment type="caution">
    <text evidence="2">The sequence shown here is derived from an EMBL/GenBank/DDBJ whole genome shotgun (WGS) entry which is preliminary data.</text>
</comment>
<proteinExistence type="predicted"/>
<organism evidence="2">
    <name type="scientific">Tanacetum cinerariifolium</name>
    <name type="common">Dalmatian daisy</name>
    <name type="synonym">Chrysanthemum cinerariifolium</name>
    <dbReference type="NCBI Taxonomy" id="118510"/>
    <lineage>
        <taxon>Eukaryota</taxon>
        <taxon>Viridiplantae</taxon>
        <taxon>Streptophyta</taxon>
        <taxon>Embryophyta</taxon>
        <taxon>Tracheophyta</taxon>
        <taxon>Spermatophyta</taxon>
        <taxon>Magnoliopsida</taxon>
        <taxon>eudicotyledons</taxon>
        <taxon>Gunneridae</taxon>
        <taxon>Pentapetalae</taxon>
        <taxon>asterids</taxon>
        <taxon>campanulids</taxon>
        <taxon>Asterales</taxon>
        <taxon>Asteraceae</taxon>
        <taxon>Asteroideae</taxon>
        <taxon>Anthemideae</taxon>
        <taxon>Anthemidinae</taxon>
        <taxon>Tanacetum</taxon>
    </lineage>
</organism>
<feature type="non-terminal residue" evidence="2">
    <location>
        <position position="1"/>
    </location>
</feature>
<evidence type="ECO:0000256" key="1">
    <source>
        <dbReference type="SAM" id="MobiDB-lite"/>
    </source>
</evidence>
<gene>
    <name evidence="2" type="ORF">Tci_884717</name>
</gene>
<dbReference type="EMBL" id="BKCJ011267736">
    <property type="protein sequence ID" value="GFD12748.1"/>
    <property type="molecule type" value="Genomic_DNA"/>
</dbReference>
<sequence>VERSAGRAAQTRTARPKSPRCRSARSSALGYQIPAGAPTAPAATAARPGSCAGAAAPCRGAASGGCRAVAQHAGQVAGVQLGYFGSPGVGVRGNTLHKVVAIGQVQVGIEINIGRGAFDT</sequence>
<feature type="compositionally biased region" description="Basic residues" evidence="1">
    <location>
        <begin position="14"/>
        <end position="23"/>
    </location>
</feature>
<protein>
    <submittedName>
        <fullName evidence="2">Uncharacterized protein</fullName>
    </submittedName>
</protein>
<accession>A0A699TUM3</accession>
<name>A0A699TUM3_TANCI</name>
<evidence type="ECO:0000313" key="2">
    <source>
        <dbReference type="EMBL" id="GFD12748.1"/>
    </source>
</evidence>
<dbReference type="AlphaFoldDB" id="A0A699TUM3"/>
<reference evidence="2" key="1">
    <citation type="journal article" date="2019" name="Sci. Rep.">
        <title>Draft genome of Tanacetum cinerariifolium, the natural source of mosquito coil.</title>
        <authorList>
            <person name="Yamashiro T."/>
            <person name="Shiraishi A."/>
            <person name="Satake H."/>
            <person name="Nakayama K."/>
        </authorList>
    </citation>
    <scope>NUCLEOTIDE SEQUENCE</scope>
</reference>